<comment type="caution">
    <text evidence="1">The sequence shown here is derived from an EMBL/GenBank/DDBJ whole genome shotgun (WGS) entry which is preliminary data.</text>
</comment>
<protein>
    <submittedName>
        <fullName evidence="1">Uncharacterized protein</fullName>
    </submittedName>
</protein>
<proteinExistence type="predicted"/>
<dbReference type="Proteomes" id="UP000031668">
    <property type="component" value="Unassembled WGS sequence"/>
</dbReference>
<gene>
    <name evidence="1" type="ORF">RF11_01095</name>
</gene>
<evidence type="ECO:0000313" key="1">
    <source>
        <dbReference type="EMBL" id="KII68735.1"/>
    </source>
</evidence>
<dbReference type="AlphaFoldDB" id="A0A0C2MX46"/>
<accession>A0A0C2MX46</accession>
<reference evidence="1 2" key="1">
    <citation type="journal article" date="2014" name="Genome Biol. Evol.">
        <title>The genome of the myxosporean Thelohanellus kitauei shows adaptations to nutrient acquisition within its fish host.</title>
        <authorList>
            <person name="Yang Y."/>
            <person name="Xiong J."/>
            <person name="Zhou Z."/>
            <person name="Huo F."/>
            <person name="Miao W."/>
            <person name="Ran C."/>
            <person name="Liu Y."/>
            <person name="Zhang J."/>
            <person name="Feng J."/>
            <person name="Wang M."/>
            <person name="Wang M."/>
            <person name="Wang L."/>
            <person name="Yao B."/>
        </authorList>
    </citation>
    <scope>NUCLEOTIDE SEQUENCE [LARGE SCALE GENOMIC DNA]</scope>
    <source>
        <strain evidence="1">Wuqing</strain>
    </source>
</reference>
<organism evidence="1 2">
    <name type="scientific">Thelohanellus kitauei</name>
    <name type="common">Myxosporean</name>
    <dbReference type="NCBI Taxonomy" id="669202"/>
    <lineage>
        <taxon>Eukaryota</taxon>
        <taxon>Metazoa</taxon>
        <taxon>Cnidaria</taxon>
        <taxon>Myxozoa</taxon>
        <taxon>Myxosporea</taxon>
        <taxon>Bivalvulida</taxon>
        <taxon>Platysporina</taxon>
        <taxon>Myxobolidae</taxon>
        <taxon>Thelohanellus</taxon>
    </lineage>
</organism>
<evidence type="ECO:0000313" key="2">
    <source>
        <dbReference type="Proteomes" id="UP000031668"/>
    </source>
</evidence>
<keyword evidence="2" id="KW-1185">Reference proteome</keyword>
<name>A0A0C2MX46_THEKT</name>
<dbReference type="EMBL" id="JWZT01002718">
    <property type="protein sequence ID" value="KII68735.1"/>
    <property type="molecule type" value="Genomic_DNA"/>
</dbReference>
<sequence length="130" mass="15405">MSTPWCVKFDQYIVIVINNDAVESLGNHHFDMTIVLSWNGLRFDKFFKHIALFKISYELDKNFAEFFGIFNVGSLRAQKFLSILTESYQLYLVWFSLRRNVFEEHFIISLLRNGKRDARMLTCLLDHNVS</sequence>